<evidence type="ECO:0000313" key="2">
    <source>
        <dbReference type="Proteomes" id="UP001345013"/>
    </source>
</evidence>
<gene>
    <name evidence="1" type="ORF">LTR24_003140</name>
</gene>
<dbReference type="Proteomes" id="UP001345013">
    <property type="component" value="Unassembled WGS sequence"/>
</dbReference>
<reference evidence="1 2" key="1">
    <citation type="submission" date="2023-08" db="EMBL/GenBank/DDBJ databases">
        <title>Black Yeasts Isolated from many extreme environments.</title>
        <authorList>
            <person name="Coleine C."/>
            <person name="Stajich J.E."/>
            <person name="Selbmann L."/>
        </authorList>
    </citation>
    <scope>NUCLEOTIDE SEQUENCE [LARGE SCALE GENOMIC DNA]</scope>
    <source>
        <strain evidence="1 2">CCFEE 5885</strain>
    </source>
</reference>
<accession>A0ABR0KGK8</accession>
<evidence type="ECO:0000313" key="1">
    <source>
        <dbReference type="EMBL" id="KAK5095173.1"/>
    </source>
</evidence>
<comment type="caution">
    <text evidence="1">The sequence shown here is derived from an EMBL/GenBank/DDBJ whole genome shotgun (WGS) entry which is preliminary data.</text>
</comment>
<dbReference type="EMBL" id="JAVRRG010000029">
    <property type="protein sequence ID" value="KAK5095173.1"/>
    <property type="molecule type" value="Genomic_DNA"/>
</dbReference>
<keyword evidence="2" id="KW-1185">Reference proteome</keyword>
<sequence length="837" mass="94333">MDHLPTIRDAAQRLPRVPYLGDPQFGYEGPFNTLDKSIASLLSGSHEIVSRQNLSSFVQSWLFFGLLKKYFRVWGLPTDFLTTDDSGTSVTLAILSEYLTAINVTERQVYQKHRGDDKLSATSGQRDITSCHLVASSGDLVQAGERRAALEVWPTNNFSRFRLRSITDFRDNERWCVHERRTISELVDERLPELAFFTQYNRHEALSVSHNDCKAHNSCVAYQITNEAAYTTQHVTKGCACEHTGFVTGGVPTEQEEEPTSTSSSQSLAKSALSILPQELSKGVYAVTFQNGVLQPVKVPLGKAKTSAFLKTPISGWNLVAISHVWADGLGNPHANMLPSCQLARLQQGVNDLYSPKQHPVPFWIDTLMIPVTHNTKNEAEREAAKRKKVEALRDMEWVYKGASKVLVLDHGLRSTVTVGMASEEIGARLMCSVWSRRLWTLQEGCVKHRTFFQFADRVICWPDLHNEVFQRAKLSNWQKNSVLDKHHPVCQAQKLDWYQTRDKSSSSGFTGYSVSSNAAYPKLSAMFDKSLYQSLYPVWHSIVRFLEDMSLEWSGDLKGEALAHCMRGMFYRNCSKPEDEALVLASMSSKGAGSAAKYTRAAATPEDRYRLLFQDLDKVPREILFVDQKRYLQPGCGWIPKSLLSVNAATAKPMNRRDQLSTWSKWIIRMNRKFSELCIPTSDGLEIGLDGVRLMPQPSTFSAPFCFSSEDAHWIVHLRQSGTGDDVHLLELAEWVPIPDVGFATGIRQCRGVVVKVEEWYPDKKGAKTTFKALATLTRAALDEAITSALPRLVVEYPKRPRDWTNMVKEQAENMKFPVATAMSDLYLHNEKWTVG</sequence>
<protein>
    <submittedName>
        <fullName evidence="1">Uncharacterized protein</fullName>
    </submittedName>
</protein>
<proteinExistence type="predicted"/>
<dbReference type="PANTHER" id="PTHR39596">
    <property type="match status" value="1"/>
</dbReference>
<dbReference type="PANTHER" id="PTHR39596:SF3">
    <property type="entry name" value="HETEROKARYON INCOMPATIBILITY DOMAIN-CONTAINING PROTEIN"/>
    <property type="match status" value="1"/>
</dbReference>
<organism evidence="1 2">
    <name type="scientific">Lithohypha guttulata</name>
    <dbReference type="NCBI Taxonomy" id="1690604"/>
    <lineage>
        <taxon>Eukaryota</taxon>
        <taxon>Fungi</taxon>
        <taxon>Dikarya</taxon>
        <taxon>Ascomycota</taxon>
        <taxon>Pezizomycotina</taxon>
        <taxon>Eurotiomycetes</taxon>
        <taxon>Chaetothyriomycetidae</taxon>
        <taxon>Chaetothyriales</taxon>
        <taxon>Trichomeriaceae</taxon>
        <taxon>Lithohypha</taxon>
    </lineage>
</organism>
<name>A0ABR0KGK8_9EURO</name>